<dbReference type="InterPro" id="IPR018713">
    <property type="entry name" value="MPAB/Lcp_cat_dom"/>
</dbReference>
<dbReference type="GO" id="GO:0016491">
    <property type="term" value="F:oxidoreductase activity"/>
    <property type="evidence" value="ECO:0007669"/>
    <property type="project" value="InterPro"/>
</dbReference>
<comment type="caution">
    <text evidence="2">The sequence shown here is derived from an EMBL/GenBank/DDBJ whole genome shotgun (WGS) entry which is preliminary data.</text>
</comment>
<dbReference type="PANTHER" id="PTHR36151">
    <property type="entry name" value="BLR2777 PROTEIN"/>
    <property type="match status" value="1"/>
</dbReference>
<gene>
    <name evidence="2" type="ORF">BJ994_001259</name>
</gene>
<sequence length="260" mass="29038">MVRGLADIGAEGVLLAGAGRAILLQLANPAIGRGIAAHSDFAARPLDRLRGTMTYVYAVVYGTDAQRAEVRRRVNRAHAPVRTAATASTPGYSAYDPDLQLWVVATLYDTAVTVHERVYGPLDEDAADRVYSDYAAIGTALQLPADQWPPDRSAFEDYFEAGLTRLSVDPAARKLAQDLLYPENGPGWLRFSMPLARFLTAGLLPPRVREEFRLEWSNRRERRFEVLMRMTAVVYPRLPERMRHGFRNYCLTQLDAKATA</sequence>
<feature type="domain" description="ER-bound oxygenase mpaB/mpaB'/Rubber oxygenase catalytic" evidence="1">
    <location>
        <begin position="8"/>
        <end position="231"/>
    </location>
</feature>
<dbReference type="Proteomes" id="UP000547458">
    <property type="component" value="Unassembled WGS sequence"/>
</dbReference>
<protein>
    <submittedName>
        <fullName evidence="2">Uncharacterized protein (DUF2236 family)</fullName>
    </submittedName>
</protein>
<dbReference type="RefSeq" id="WP_167992599.1">
    <property type="nucleotide sequence ID" value="NZ_JAATJL010000001.1"/>
</dbReference>
<accession>A0A846RGC9</accession>
<dbReference type="PANTHER" id="PTHR36151:SF3">
    <property type="entry name" value="ER-BOUND OXYGENASE MPAB_MPAB'_RUBBER OXYGENASE CATALYTIC DOMAIN-CONTAINING PROTEIN"/>
    <property type="match status" value="1"/>
</dbReference>
<evidence type="ECO:0000259" key="1">
    <source>
        <dbReference type="Pfam" id="PF09995"/>
    </source>
</evidence>
<reference evidence="2 3" key="1">
    <citation type="submission" date="2020-03" db="EMBL/GenBank/DDBJ databases">
        <title>Sequencing the genomes of 1000 actinobacteria strains.</title>
        <authorList>
            <person name="Klenk H.-P."/>
        </authorList>
    </citation>
    <scope>NUCLEOTIDE SEQUENCE [LARGE SCALE GENOMIC DNA]</scope>
    <source>
        <strain evidence="2 3">DSM 16403</strain>
    </source>
</reference>
<proteinExistence type="predicted"/>
<dbReference type="AlphaFoldDB" id="A0A846RGC9"/>
<organism evidence="2 3">
    <name type="scientific">Arthrobacter pigmenti</name>
    <dbReference type="NCBI Taxonomy" id="271432"/>
    <lineage>
        <taxon>Bacteria</taxon>
        <taxon>Bacillati</taxon>
        <taxon>Actinomycetota</taxon>
        <taxon>Actinomycetes</taxon>
        <taxon>Micrococcales</taxon>
        <taxon>Micrococcaceae</taxon>
        <taxon>Arthrobacter</taxon>
    </lineage>
</organism>
<name>A0A846RGC9_9MICC</name>
<evidence type="ECO:0000313" key="2">
    <source>
        <dbReference type="EMBL" id="NJC22183.1"/>
    </source>
</evidence>
<dbReference type="EMBL" id="JAATJL010000001">
    <property type="protein sequence ID" value="NJC22183.1"/>
    <property type="molecule type" value="Genomic_DNA"/>
</dbReference>
<keyword evidence="3" id="KW-1185">Reference proteome</keyword>
<dbReference type="Pfam" id="PF09995">
    <property type="entry name" value="MPAB_Lcp_cat"/>
    <property type="match status" value="1"/>
</dbReference>
<evidence type="ECO:0000313" key="3">
    <source>
        <dbReference type="Proteomes" id="UP000547458"/>
    </source>
</evidence>